<proteinExistence type="predicted"/>
<dbReference type="Gene3D" id="3.40.109.10">
    <property type="entry name" value="NADH Oxidase"/>
    <property type="match status" value="1"/>
</dbReference>
<organism evidence="5 6">
    <name type="scientific">Citrifermentans bemidjiense (strain ATCC BAA-1014 / DSM 16622 / JCM 12645 / Bem)</name>
    <name type="common">Geobacter bemidjiensis</name>
    <dbReference type="NCBI Taxonomy" id="404380"/>
    <lineage>
        <taxon>Bacteria</taxon>
        <taxon>Pseudomonadati</taxon>
        <taxon>Thermodesulfobacteriota</taxon>
        <taxon>Desulfuromonadia</taxon>
        <taxon>Geobacterales</taxon>
        <taxon>Geobacteraceae</taxon>
        <taxon>Citrifermentans</taxon>
    </lineage>
</organism>
<name>B5ECA8_CITBB</name>
<keyword evidence="1" id="KW-0285">Flavoprotein</keyword>
<dbReference type="RefSeq" id="WP_012528943.1">
    <property type="nucleotide sequence ID" value="NC_011146.1"/>
</dbReference>
<dbReference type="PANTHER" id="PTHR23026">
    <property type="entry name" value="NADPH NITROREDUCTASE"/>
    <property type="match status" value="1"/>
</dbReference>
<dbReference type="eggNOG" id="COG0778">
    <property type="taxonomic scope" value="Bacteria"/>
</dbReference>
<reference evidence="5 6" key="2">
    <citation type="journal article" date="2010" name="BMC Genomics">
        <title>The genome of Geobacter bemidjiensis, exemplar for the subsurface clade of Geobacter species that predominate in Fe(III)-reducing subsurface environments.</title>
        <authorList>
            <person name="Aklujkar M."/>
            <person name="Young N.D."/>
            <person name="Holmes D."/>
            <person name="Chavan M."/>
            <person name="Risso C."/>
            <person name="Kiss H.E."/>
            <person name="Han C.S."/>
            <person name="Land M.L."/>
            <person name="Lovley D.R."/>
        </authorList>
    </citation>
    <scope>NUCLEOTIDE SEQUENCE [LARGE SCALE GENOMIC DNA]</scope>
    <source>
        <strain evidence="6">ATCC BAA-1014 / DSM 16622 / JCM 12645 / Bem</strain>
    </source>
</reference>
<dbReference type="Proteomes" id="UP000008825">
    <property type="component" value="Chromosome"/>
</dbReference>
<reference evidence="5 6" key="1">
    <citation type="submission" date="2008-07" db="EMBL/GenBank/DDBJ databases">
        <title>Complete sequence of Geobacter bemidjiensis BEM.</title>
        <authorList>
            <consortium name="US DOE Joint Genome Institute"/>
            <person name="Lucas S."/>
            <person name="Copeland A."/>
            <person name="Lapidus A."/>
            <person name="Glavina del Rio T."/>
            <person name="Dalin E."/>
            <person name="Tice H."/>
            <person name="Bruce D."/>
            <person name="Goodwin L."/>
            <person name="Pitluck S."/>
            <person name="Kiss H."/>
            <person name="Brettin T."/>
            <person name="Detter J.C."/>
            <person name="Han C."/>
            <person name="Kuske C.R."/>
            <person name="Schmutz J."/>
            <person name="Larimer F."/>
            <person name="Land M."/>
            <person name="Hauser L."/>
            <person name="Kyrpides N."/>
            <person name="Lykidis A."/>
            <person name="Lovley D."/>
            <person name="Richardson P."/>
        </authorList>
    </citation>
    <scope>NUCLEOTIDE SEQUENCE [LARGE SCALE GENOMIC DNA]</scope>
    <source>
        <strain evidence="6">ATCC BAA-1014 / DSM 16622 / JCM 12645 / Bem</strain>
    </source>
</reference>
<dbReference type="SUPFAM" id="SSF55469">
    <property type="entry name" value="FMN-dependent nitroreductase-like"/>
    <property type="match status" value="1"/>
</dbReference>
<dbReference type="EMBL" id="CP001124">
    <property type="protein sequence ID" value="ACH37536.2"/>
    <property type="molecule type" value="Genomic_DNA"/>
</dbReference>
<evidence type="ECO:0000256" key="2">
    <source>
        <dbReference type="ARBA" id="ARBA00022643"/>
    </source>
</evidence>
<dbReference type="OrthoDB" id="9802510at2"/>
<keyword evidence="3" id="KW-0560">Oxidoreductase</keyword>
<dbReference type="GO" id="GO:0016491">
    <property type="term" value="F:oxidoreductase activity"/>
    <property type="evidence" value="ECO:0007669"/>
    <property type="project" value="UniProtKB-KW"/>
</dbReference>
<keyword evidence="6" id="KW-1185">Reference proteome</keyword>
<evidence type="ECO:0000313" key="5">
    <source>
        <dbReference type="EMBL" id="ACH37536.2"/>
    </source>
</evidence>
<evidence type="ECO:0000259" key="4">
    <source>
        <dbReference type="Pfam" id="PF00881"/>
    </source>
</evidence>
<dbReference type="STRING" id="404380.Gbem_0507"/>
<protein>
    <recommendedName>
        <fullName evidence="4">Nitroreductase domain-containing protein</fullName>
    </recommendedName>
</protein>
<keyword evidence="2" id="KW-0288">FMN</keyword>
<accession>B5ECA8</accession>
<feature type="domain" description="Nitroreductase" evidence="4">
    <location>
        <begin position="15"/>
        <end position="187"/>
    </location>
</feature>
<dbReference type="Pfam" id="PF00881">
    <property type="entry name" value="Nitroreductase"/>
    <property type="match status" value="1"/>
</dbReference>
<dbReference type="InterPro" id="IPR000415">
    <property type="entry name" value="Nitroreductase-like"/>
</dbReference>
<evidence type="ECO:0000256" key="3">
    <source>
        <dbReference type="ARBA" id="ARBA00023002"/>
    </source>
</evidence>
<evidence type="ECO:0000256" key="1">
    <source>
        <dbReference type="ARBA" id="ARBA00022630"/>
    </source>
</evidence>
<dbReference type="AlphaFoldDB" id="B5ECA8"/>
<gene>
    <name evidence="5" type="ordered locus">Gbem_0507</name>
</gene>
<dbReference type="PANTHER" id="PTHR23026:SF90">
    <property type="entry name" value="IODOTYROSINE DEIODINASE 1"/>
    <property type="match status" value="1"/>
</dbReference>
<dbReference type="HOGENOM" id="CLU_1248276_0_0_7"/>
<dbReference type="InterPro" id="IPR029479">
    <property type="entry name" value="Nitroreductase"/>
</dbReference>
<evidence type="ECO:0000313" key="6">
    <source>
        <dbReference type="Proteomes" id="UP000008825"/>
    </source>
</evidence>
<dbReference type="KEGG" id="gbm:Gbem_0507"/>
<sequence>MEKNDQTIGTLSEIVRARRTIRSFSNNVPPVEEMEEILRSAIFAPFGRATGLPPKEIRKIFVFSQGTEPMEQARELLLMEISRVARKVKIAITLFPFLKKTMGLFAERISVLERKGIPGLLEAPYYVVIATRKGFPAMEKQTIAHAMQNMWLSATAQGLGLQPISQTSIMSKNKEFMQLLGLKAGDYELDGCVIGVQKAPAEPREERQLEDFVTWVR</sequence>
<dbReference type="InterPro" id="IPR050627">
    <property type="entry name" value="Nitroreductase/BluB"/>
</dbReference>